<dbReference type="InterPro" id="IPR036383">
    <property type="entry name" value="TSP1_rpt_sf"/>
</dbReference>
<keyword evidence="3" id="KW-1185">Reference proteome</keyword>
<feature type="chain" id="PRO_5021973029" description="Spondin-like TSP1 domain-containing protein" evidence="1">
    <location>
        <begin position="20"/>
        <end position="195"/>
    </location>
</feature>
<dbReference type="SUPFAM" id="SSF82895">
    <property type="entry name" value="TSP-1 type 1 repeat"/>
    <property type="match status" value="1"/>
</dbReference>
<dbReference type="SMART" id="SM00209">
    <property type="entry name" value="TSP1"/>
    <property type="match status" value="1"/>
</dbReference>
<comment type="caution">
    <text evidence="2">The sequence shown here is derived from an EMBL/GenBank/DDBJ whole genome shotgun (WGS) entry which is preliminary data.</text>
</comment>
<dbReference type="Pfam" id="PF00090">
    <property type="entry name" value="TSP_1"/>
    <property type="match status" value="1"/>
</dbReference>
<feature type="signal peptide" evidence="1">
    <location>
        <begin position="1"/>
        <end position="19"/>
    </location>
</feature>
<dbReference type="PROSITE" id="PS50092">
    <property type="entry name" value="TSP1"/>
    <property type="match status" value="1"/>
</dbReference>
<dbReference type="InterPro" id="IPR000884">
    <property type="entry name" value="TSP1_rpt"/>
</dbReference>
<evidence type="ECO:0000313" key="2">
    <source>
        <dbReference type="EMBL" id="TRY80909.1"/>
    </source>
</evidence>
<name>A0A553PTA1_TIGCA</name>
<sequence length="195" mass="22637">MYWSLKLMLLFAVSVPNQALIETHQPVTLTAYGEPCADPCIQRGFPYTWCHKTPSRNGTWIDRDYCSQSPGVTRYQEPCLNECRKRERPFFWCNTLPTQRGDWDYCSPFSLDSCAWSAWGTWSACSATCGSKSTRARRRRMESGDGRVRHCSGEIEQSIRSCRMAECPQDRSRVSLNLKMDVEEFILKRTKYLLF</sequence>
<dbReference type="Proteomes" id="UP000318571">
    <property type="component" value="Chromosome 12"/>
</dbReference>
<dbReference type="Gene3D" id="2.20.100.10">
    <property type="entry name" value="Thrombospondin type-1 (TSP1) repeat"/>
    <property type="match status" value="1"/>
</dbReference>
<accession>A0A553PTA1</accession>
<dbReference type="EMBL" id="VCGU01000001">
    <property type="protein sequence ID" value="TRY80909.1"/>
    <property type="molecule type" value="Genomic_DNA"/>
</dbReference>
<organism evidence="2 3">
    <name type="scientific">Tigriopus californicus</name>
    <name type="common">Marine copepod</name>
    <dbReference type="NCBI Taxonomy" id="6832"/>
    <lineage>
        <taxon>Eukaryota</taxon>
        <taxon>Metazoa</taxon>
        <taxon>Ecdysozoa</taxon>
        <taxon>Arthropoda</taxon>
        <taxon>Crustacea</taxon>
        <taxon>Multicrustacea</taxon>
        <taxon>Hexanauplia</taxon>
        <taxon>Copepoda</taxon>
        <taxon>Harpacticoida</taxon>
        <taxon>Harpacticidae</taxon>
        <taxon>Tigriopus</taxon>
    </lineage>
</organism>
<evidence type="ECO:0000313" key="3">
    <source>
        <dbReference type="Proteomes" id="UP000318571"/>
    </source>
</evidence>
<gene>
    <name evidence="2" type="ORF">TCAL_16790</name>
</gene>
<evidence type="ECO:0000256" key="1">
    <source>
        <dbReference type="SAM" id="SignalP"/>
    </source>
</evidence>
<proteinExistence type="predicted"/>
<evidence type="ECO:0008006" key="4">
    <source>
        <dbReference type="Google" id="ProtNLM"/>
    </source>
</evidence>
<dbReference type="AlphaFoldDB" id="A0A553PTA1"/>
<protein>
    <recommendedName>
        <fullName evidence="4">Spondin-like TSP1 domain-containing protein</fullName>
    </recommendedName>
</protein>
<keyword evidence="1" id="KW-0732">Signal</keyword>
<reference evidence="2 3" key="1">
    <citation type="journal article" date="2018" name="Nat. Ecol. Evol.">
        <title>Genomic signatures of mitonuclear coevolution across populations of Tigriopus californicus.</title>
        <authorList>
            <person name="Barreto F.S."/>
            <person name="Watson E.T."/>
            <person name="Lima T.G."/>
            <person name="Willett C.S."/>
            <person name="Edmands S."/>
            <person name="Li W."/>
            <person name="Burton R.S."/>
        </authorList>
    </citation>
    <scope>NUCLEOTIDE SEQUENCE [LARGE SCALE GENOMIC DNA]</scope>
    <source>
        <strain evidence="2 3">San Diego</strain>
    </source>
</reference>